<dbReference type="RefSeq" id="WP_169225799.1">
    <property type="nucleotide sequence ID" value="NZ_JABBGC010000001.1"/>
</dbReference>
<dbReference type="InterPro" id="IPR008948">
    <property type="entry name" value="L-Aspartase-like"/>
</dbReference>
<protein>
    <recommendedName>
        <fullName evidence="3 5">Argininosuccinate lyase</fullName>
        <ecNumber evidence="3 5">4.3.2.1</ecNumber>
    </recommendedName>
</protein>
<dbReference type="PANTHER" id="PTHR43814">
    <property type="entry name" value="ARGININOSUCCINATE LYASE"/>
    <property type="match status" value="1"/>
</dbReference>
<dbReference type="Gene3D" id="1.10.40.30">
    <property type="entry name" value="Fumarase/aspartase (C-terminal domain)"/>
    <property type="match status" value="1"/>
</dbReference>
<dbReference type="InterPro" id="IPR009049">
    <property type="entry name" value="Argininosuccinate_lyase"/>
</dbReference>
<dbReference type="InterPro" id="IPR000362">
    <property type="entry name" value="Fumarate_lyase_fam"/>
</dbReference>
<keyword evidence="9" id="KW-1185">Reference proteome</keyword>
<dbReference type="GO" id="GO:0004056">
    <property type="term" value="F:argininosuccinate lyase activity"/>
    <property type="evidence" value="ECO:0007669"/>
    <property type="project" value="UniProtKB-UniRule"/>
</dbReference>
<dbReference type="InterPro" id="IPR024083">
    <property type="entry name" value="Fumarase/histidase_N"/>
</dbReference>
<dbReference type="AlphaFoldDB" id="A0A848GMJ5"/>
<comment type="pathway">
    <text evidence="2">Amino-acid biosynthesis; L-arginine biosynthesis; L-arginine from L-ornithine and carbamoyl phosphate: step 3/3.</text>
</comment>
<dbReference type="GO" id="GO:0005829">
    <property type="term" value="C:cytosol"/>
    <property type="evidence" value="ECO:0007669"/>
    <property type="project" value="TreeGrafter"/>
</dbReference>
<dbReference type="PANTHER" id="PTHR43814:SF1">
    <property type="entry name" value="ARGININOSUCCINATE LYASE"/>
    <property type="match status" value="1"/>
</dbReference>
<evidence type="ECO:0000259" key="7">
    <source>
        <dbReference type="Pfam" id="PF14698"/>
    </source>
</evidence>
<dbReference type="EMBL" id="JABBGC010000001">
    <property type="protein sequence ID" value="NML38831.1"/>
    <property type="molecule type" value="Genomic_DNA"/>
</dbReference>
<evidence type="ECO:0000256" key="3">
    <source>
        <dbReference type="ARBA" id="ARBA00012338"/>
    </source>
</evidence>
<evidence type="ECO:0000256" key="1">
    <source>
        <dbReference type="ARBA" id="ARBA00000985"/>
    </source>
</evidence>
<dbReference type="Pfam" id="PF14698">
    <property type="entry name" value="ASL_C2"/>
    <property type="match status" value="1"/>
</dbReference>
<comment type="caution">
    <text evidence="8">The sequence shown here is derived from an EMBL/GenBank/DDBJ whole genome shotgun (WGS) entry which is preliminary data.</text>
</comment>
<feature type="domain" description="Argininosuccinate lyase C-terminal" evidence="7">
    <location>
        <begin position="402"/>
        <end position="479"/>
    </location>
</feature>
<evidence type="ECO:0000313" key="8">
    <source>
        <dbReference type="EMBL" id="NML38831.1"/>
    </source>
</evidence>
<dbReference type="Proteomes" id="UP000583266">
    <property type="component" value="Unassembled WGS sequence"/>
</dbReference>
<keyword evidence="4" id="KW-0055">Arginine biosynthesis</keyword>
<dbReference type="InterPro" id="IPR022761">
    <property type="entry name" value="Fumarate_lyase_N"/>
</dbReference>
<accession>A0A848GMJ5</accession>
<keyword evidence="8" id="KW-0456">Lyase</keyword>
<dbReference type="InterPro" id="IPR029419">
    <property type="entry name" value="Arg_succ_lyase_C"/>
</dbReference>
<dbReference type="Pfam" id="PF00206">
    <property type="entry name" value="Lyase_1"/>
    <property type="match status" value="1"/>
</dbReference>
<dbReference type="Gene3D" id="1.10.275.10">
    <property type="entry name" value="Fumarase/aspartase (N-terminal domain)"/>
    <property type="match status" value="1"/>
</dbReference>
<gene>
    <name evidence="8" type="primary">argH</name>
    <name evidence="8" type="ORF">HHL17_16615</name>
</gene>
<comment type="catalytic activity">
    <reaction evidence="1">
        <text>2-(N(omega)-L-arginino)succinate = fumarate + L-arginine</text>
        <dbReference type="Rhea" id="RHEA:24020"/>
        <dbReference type="ChEBI" id="CHEBI:29806"/>
        <dbReference type="ChEBI" id="CHEBI:32682"/>
        <dbReference type="ChEBI" id="CHEBI:57472"/>
        <dbReference type="EC" id="4.3.2.1"/>
    </reaction>
</comment>
<dbReference type="Gene3D" id="1.20.200.10">
    <property type="entry name" value="Fumarase/aspartase (Central domain)"/>
    <property type="match status" value="1"/>
</dbReference>
<dbReference type="PRINTS" id="PR00145">
    <property type="entry name" value="ARGSUCLYASE"/>
</dbReference>
<evidence type="ECO:0000256" key="2">
    <source>
        <dbReference type="ARBA" id="ARBA00004941"/>
    </source>
</evidence>
<evidence type="ECO:0000313" key="9">
    <source>
        <dbReference type="Proteomes" id="UP000583266"/>
    </source>
</evidence>
<name>A0A848GMJ5_9BACT</name>
<proteinExistence type="predicted"/>
<evidence type="ECO:0000256" key="5">
    <source>
        <dbReference type="NCBIfam" id="TIGR00838"/>
    </source>
</evidence>
<organism evidence="8 9">
    <name type="scientific">Chitinophaga fulva</name>
    <dbReference type="NCBI Taxonomy" id="2728842"/>
    <lineage>
        <taxon>Bacteria</taxon>
        <taxon>Pseudomonadati</taxon>
        <taxon>Bacteroidota</taxon>
        <taxon>Chitinophagia</taxon>
        <taxon>Chitinophagales</taxon>
        <taxon>Chitinophagaceae</taxon>
        <taxon>Chitinophaga</taxon>
    </lineage>
</organism>
<sequence>MTTIGNYAGLVALTTCMALSCEVKAQMITANKHSMDTAGNSRLQDASRMGRTAGAKAAAFQELYDYEVSTKNLNDEIFPYQQLLHKAYVIMLAEQKIITAQEAKTILGGLATADQQAAANPALRVYLPYEAAVIKAIGSVGGKMHTGRSRNDMDNTTHRMYLRDQLLRIMEAVADLRSAVVAKAAEHKETVMVVYTHRKEAQPITLAHYLTGIDESLAKCLDRYQELYARIDQCPLGSGASGGTSWPINRQRLGDLLGFKGLVNNTIEGAAGWDHITEMAADNSIYMSNLSRLASEIQLWSTDEYNVAELDNSFAGISSMMPQKKNPDALERTRKAAALTAGQLAGILTSLNGIEYQHSGVRLMIEPKSLDAVLAATHTMTGVVRTLQVRKETMLKYARENYSTMTDLADLLVQYGHLDFRDAHEIVAAVITKALDEHLTASQITPAMINAAIEKKLGRKLMIPVARLADALDPQRSVQRKTGTGMPAPVAVEQMIVSGQKNLTAQTQWLKTQQAYLAAAVEQLQMLVGKY</sequence>
<keyword evidence="4" id="KW-0028">Amino-acid biosynthesis</keyword>
<dbReference type="UniPathway" id="UPA00068">
    <property type="reaction ID" value="UER00114"/>
</dbReference>
<reference evidence="8 9" key="1">
    <citation type="submission" date="2020-04" db="EMBL/GenBank/DDBJ databases">
        <title>Chitinophaga sp. G-6-1-13 sp. nov., isolated from soil.</title>
        <authorList>
            <person name="Dahal R.H."/>
            <person name="Chaudhary D.K."/>
        </authorList>
    </citation>
    <scope>NUCLEOTIDE SEQUENCE [LARGE SCALE GENOMIC DNA]</scope>
    <source>
        <strain evidence="8 9">G-6-1-13</strain>
    </source>
</reference>
<dbReference type="PRINTS" id="PR00149">
    <property type="entry name" value="FUMRATELYASE"/>
</dbReference>
<dbReference type="GO" id="GO:0042450">
    <property type="term" value="P:L-arginine biosynthetic process via ornithine"/>
    <property type="evidence" value="ECO:0007669"/>
    <property type="project" value="UniProtKB-UniRule"/>
</dbReference>
<feature type="domain" description="Fumarate lyase N-terminal" evidence="6">
    <location>
        <begin position="130"/>
        <end position="338"/>
    </location>
</feature>
<dbReference type="SUPFAM" id="SSF48557">
    <property type="entry name" value="L-aspartase-like"/>
    <property type="match status" value="1"/>
</dbReference>
<dbReference type="EC" id="4.3.2.1" evidence="3 5"/>
<dbReference type="NCBIfam" id="TIGR00838">
    <property type="entry name" value="argH"/>
    <property type="match status" value="1"/>
</dbReference>
<dbReference type="CDD" id="cd01359">
    <property type="entry name" value="Argininosuccinate_lyase"/>
    <property type="match status" value="1"/>
</dbReference>
<evidence type="ECO:0000259" key="6">
    <source>
        <dbReference type="Pfam" id="PF00206"/>
    </source>
</evidence>
<evidence type="ECO:0000256" key="4">
    <source>
        <dbReference type="ARBA" id="ARBA00022571"/>
    </source>
</evidence>